<dbReference type="SUPFAM" id="SSF53448">
    <property type="entry name" value="Nucleotide-diphospho-sugar transferases"/>
    <property type="match status" value="1"/>
</dbReference>
<dbReference type="PANTHER" id="PTHR43685">
    <property type="entry name" value="GLYCOSYLTRANSFERASE"/>
    <property type="match status" value="1"/>
</dbReference>
<keyword evidence="2" id="KW-0808">Transferase</keyword>
<dbReference type="InterPro" id="IPR001173">
    <property type="entry name" value="Glyco_trans_2-like"/>
</dbReference>
<evidence type="ECO:0000259" key="1">
    <source>
        <dbReference type="Pfam" id="PF00535"/>
    </source>
</evidence>
<keyword evidence="2" id="KW-0328">Glycosyltransferase</keyword>
<proteinExistence type="predicted"/>
<accession>A0ABT8ALE5</accession>
<reference evidence="3" key="1">
    <citation type="journal article" date="2019" name="Int. J. Syst. Evol. Microbiol.">
        <title>The Global Catalogue of Microorganisms (GCM) 10K type strain sequencing project: providing services to taxonomists for standard genome sequencing and annotation.</title>
        <authorList>
            <consortium name="The Broad Institute Genomics Platform"/>
            <consortium name="The Broad Institute Genome Sequencing Center for Infectious Disease"/>
            <person name="Wu L."/>
            <person name="Ma J."/>
        </authorList>
    </citation>
    <scope>NUCLEOTIDE SEQUENCE [LARGE SCALE GENOMIC DNA]</scope>
    <source>
        <strain evidence="3">CECT 7806</strain>
    </source>
</reference>
<dbReference type="Pfam" id="PF00535">
    <property type="entry name" value="Glycos_transf_2"/>
    <property type="match status" value="1"/>
</dbReference>
<evidence type="ECO:0000313" key="2">
    <source>
        <dbReference type="EMBL" id="MDN3570430.1"/>
    </source>
</evidence>
<sequence length="312" mass="34080">MKPWLTVVIPVHDGERWLGETFDSLVAQSSSGIEYLVVDSSPGDGTARLSSSYSDRLDLHILRRPDLGHWRAKTNFGFAQARAEHVAMLHQDDIWLPGRAAHLKAWLADTPQAAMHLHPSQVIDASGRAIGIWRSPLPSGNAPLEPGLLLRKLMVQNFIAVPAPVIRRDAFMAVGGIRDDLWYTGDWDLYLKIARHGDTVYHADVLTGFRVHGQSMTVSGSRDAADFEAQMRIVLAAHADFLPAAARAGILRKAEASIRVNTGLAAASRGSASALLRTFLAILSLGPHLPSFLHDTRLIDRVLPRLRAGLIG</sequence>
<dbReference type="Gene3D" id="3.90.550.10">
    <property type="entry name" value="Spore Coat Polysaccharide Biosynthesis Protein SpsA, Chain A"/>
    <property type="match status" value="1"/>
</dbReference>
<dbReference type="EMBL" id="JAUFPT010000020">
    <property type="protein sequence ID" value="MDN3570430.1"/>
    <property type="molecule type" value="Genomic_DNA"/>
</dbReference>
<dbReference type="RefSeq" id="WP_238291478.1">
    <property type="nucleotide sequence ID" value="NZ_BPQS01000039.1"/>
</dbReference>
<protein>
    <submittedName>
        <fullName evidence="2">Glycosyltransferase</fullName>
        <ecNumber evidence="2">2.4.-.-</ecNumber>
    </submittedName>
</protein>
<dbReference type="Proteomes" id="UP001244297">
    <property type="component" value="Unassembled WGS sequence"/>
</dbReference>
<organism evidence="2 3">
    <name type="scientific">Methylobacterium longum</name>
    <dbReference type="NCBI Taxonomy" id="767694"/>
    <lineage>
        <taxon>Bacteria</taxon>
        <taxon>Pseudomonadati</taxon>
        <taxon>Pseudomonadota</taxon>
        <taxon>Alphaproteobacteria</taxon>
        <taxon>Hyphomicrobiales</taxon>
        <taxon>Methylobacteriaceae</taxon>
        <taxon>Methylobacterium</taxon>
    </lineage>
</organism>
<feature type="domain" description="Glycosyltransferase 2-like" evidence="1">
    <location>
        <begin position="6"/>
        <end position="112"/>
    </location>
</feature>
<dbReference type="PANTHER" id="PTHR43685:SF2">
    <property type="entry name" value="GLYCOSYLTRANSFERASE 2-LIKE DOMAIN-CONTAINING PROTEIN"/>
    <property type="match status" value="1"/>
</dbReference>
<dbReference type="InterPro" id="IPR029044">
    <property type="entry name" value="Nucleotide-diphossugar_trans"/>
</dbReference>
<keyword evidence="3" id="KW-1185">Reference proteome</keyword>
<dbReference type="EC" id="2.4.-.-" evidence="2"/>
<comment type="caution">
    <text evidence="2">The sequence shown here is derived from an EMBL/GenBank/DDBJ whole genome shotgun (WGS) entry which is preliminary data.</text>
</comment>
<dbReference type="InterPro" id="IPR050834">
    <property type="entry name" value="Glycosyltransf_2"/>
</dbReference>
<name>A0ABT8ALE5_9HYPH</name>
<dbReference type="GO" id="GO:0016757">
    <property type="term" value="F:glycosyltransferase activity"/>
    <property type="evidence" value="ECO:0007669"/>
    <property type="project" value="UniProtKB-KW"/>
</dbReference>
<gene>
    <name evidence="2" type="ORF">QWZ18_07320</name>
</gene>
<evidence type="ECO:0000313" key="3">
    <source>
        <dbReference type="Proteomes" id="UP001244297"/>
    </source>
</evidence>